<proteinExistence type="predicted"/>
<accession>A0A0E9PHN6</accession>
<dbReference type="AlphaFoldDB" id="A0A0E9PHN6"/>
<evidence type="ECO:0000313" key="1">
    <source>
        <dbReference type="EMBL" id="JAH03600.1"/>
    </source>
</evidence>
<sequence>MIFLRVSCLCLHCPAVSVFG</sequence>
<organism evidence="1">
    <name type="scientific">Anguilla anguilla</name>
    <name type="common">European freshwater eel</name>
    <name type="synonym">Muraena anguilla</name>
    <dbReference type="NCBI Taxonomy" id="7936"/>
    <lineage>
        <taxon>Eukaryota</taxon>
        <taxon>Metazoa</taxon>
        <taxon>Chordata</taxon>
        <taxon>Craniata</taxon>
        <taxon>Vertebrata</taxon>
        <taxon>Euteleostomi</taxon>
        <taxon>Actinopterygii</taxon>
        <taxon>Neopterygii</taxon>
        <taxon>Teleostei</taxon>
        <taxon>Anguilliformes</taxon>
        <taxon>Anguillidae</taxon>
        <taxon>Anguilla</taxon>
    </lineage>
</organism>
<name>A0A0E9PHN6_ANGAN</name>
<reference evidence="1" key="1">
    <citation type="submission" date="2014-11" db="EMBL/GenBank/DDBJ databases">
        <authorList>
            <person name="Amaro Gonzalez C."/>
        </authorList>
    </citation>
    <scope>NUCLEOTIDE SEQUENCE</scope>
</reference>
<reference evidence="1" key="2">
    <citation type="journal article" date="2015" name="Fish Shellfish Immunol.">
        <title>Early steps in the European eel (Anguilla anguilla)-Vibrio vulnificus interaction in the gills: Role of the RtxA13 toxin.</title>
        <authorList>
            <person name="Callol A."/>
            <person name="Pajuelo D."/>
            <person name="Ebbesson L."/>
            <person name="Teles M."/>
            <person name="MacKenzie S."/>
            <person name="Amaro C."/>
        </authorList>
    </citation>
    <scope>NUCLEOTIDE SEQUENCE</scope>
</reference>
<protein>
    <submittedName>
        <fullName evidence="1">Uncharacterized protein</fullName>
    </submittedName>
</protein>
<dbReference type="EMBL" id="GBXM01104977">
    <property type="protein sequence ID" value="JAH03600.1"/>
    <property type="molecule type" value="Transcribed_RNA"/>
</dbReference>